<dbReference type="InterPro" id="IPR050615">
    <property type="entry name" value="ATP-dep_DNA_Helicase"/>
</dbReference>
<feature type="domain" description="Helicase ATP-binding" evidence="16">
    <location>
        <begin position="240"/>
        <end position="402"/>
    </location>
</feature>
<comment type="subcellular location">
    <subcellularLocation>
        <location evidence="1">Nucleus</location>
    </subcellularLocation>
</comment>
<dbReference type="Proteomes" id="UP001628156">
    <property type="component" value="Unassembled WGS sequence"/>
</dbReference>
<keyword evidence="19" id="KW-1185">Reference proteome</keyword>
<keyword evidence="3" id="KW-0547">Nucleotide-binding</keyword>
<dbReference type="PROSITE" id="PS51192">
    <property type="entry name" value="HELICASE_ATP_BIND_1"/>
    <property type="match status" value="1"/>
</dbReference>
<evidence type="ECO:0000256" key="15">
    <source>
        <dbReference type="SAM" id="MobiDB-lite"/>
    </source>
</evidence>
<dbReference type="Pfam" id="PF16203">
    <property type="entry name" value="ERCC3_RAD25_C"/>
    <property type="match status" value="1"/>
</dbReference>
<evidence type="ECO:0000256" key="10">
    <source>
        <dbReference type="ARBA" id="ARBA00023235"/>
    </source>
</evidence>
<dbReference type="InterPro" id="IPR032830">
    <property type="entry name" value="XPB/Ssl2_N"/>
</dbReference>
<dbReference type="SUPFAM" id="SSF52540">
    <property type="entry name" value="P-loop containing nucleoside triphosphate hydrolases"/>
    <property type="match status" value="1"/>
</dbReference>
<dbReference type="NCBIfam" id="TIGR00603">
    <property type="entry name" value="rad25"/>
    <property type="match status" value="1"/>
</dbReference>
<dbReference type="InterPro" id="IPR014001">
    <property type="entry name" value="Helicase_ATP-bd"/>
</dbReference>
<keyword evidence="11" id="KW-0539">Nucleus</keyword>
<dbReference type="InterPro" id="IPR001161">
    <property type="entry name" value="XPB/Ssl2"/>
</dbReference>
<protein>
    <recommendedName>
        <fullName evidence="13">DNA 3'-5' helicase</fullName>
        <ecNumber evidence="13">5.6.2.4</ecNumber>
    </recommendedName>
</protein>
<evidence type="ECO:0000313" key="18">
    <source>
        <dbReference type="EMBL" id="GAB1227219.1"/>
    </source>
</evidence>
<reference evidence="18 19" key="1">
    <citation type="journal article" date="2019" name="PLoS Negl. Trop. Dis.">
        <title>Whole genome sequencing of Entamoeba nuttalli reveals mammalian host-related molecular signatures and a novel octapeptide-repeat surface protein.</title>
        <authorList>
            <person name="Tanaka M."/>
            <person name="Makiuchi T."/>
            <person name="Komiyama T."/>
            <person name="Shiina T."/>
            <person name="Osaki K."/>
            <person name="Tachibana H."/>
        </authorList>
    </citation>
    <scope>NUCLEOTIDE SEQUENCE [LARGE SCALE GENOMIC DNA]</scope>
    <source>
        <strain evidence="18 19">P19-061405</strain>
    </source>
</reference>
<dbReference type="InterPro" id="IPR027417">
    <property type="entry name" value="P-loop_NTPase"/>
</dbReference>
<name>A0ABQ0DWJ5_9EUKA</name>
<evidence type="ECO:0000256" key="1">
    <source>
        <dbReference type="ARBA" id="ARBA00004123"/>
    </source>
</evidence>
<evidence type="ECO:0000256" key="8">
    <source>
        <dbReference type="ARBA" id="ARBA00023125"/>
    </source>
</evidence>
<dbReference type="InterPro" id="IPR001650">
    <property type="entry name" value="Helicase_C-like"/>
</dbReference>
<evidence type="ECO:0000313" key="19">
    <source>
        <dbReference type="Proteomes" id="UP001628156"/>
    </source>
</evidence>
<dbReference type="EC" id="5.6.2.4" evidence="13"/>
<evidence type="ECO:0000256" key="12">
    <source>
        <dbReference type="ARBA" id="ARBA00034617"/>
    </source>
</evidence>
<keyword evidence="7" id="KW-0067">ATP-binding</keyword>
<keyword evidence="10" id="KW-0413">Isomerase</keyword>
<keyword evidence="4" id="KW-0227">DNA damage</keyword>
<keyword evidence="5" id="KW-0378">Hydrolase</keyword>
<evidence type="ECO:0000256" key="5">
    <source>
        <dbReference type="ARBA" id="ARBA00022801"/>
    </source>
</evidence>
<dbReference type="SMART" id="SM00487">
    <property type="entry name" value="DEXDc"/>
    <property type="match status" value="1"/>
</dbReference>
<dbReference type="PANTHER" id="PTHR11274:SF0">
    <property type="entry name" value="GENERAL TRANSCRIPTION AND DNA REPAIR FACTOR IIH HELICASE SUBUNIT XPB"/>
    <property type="match status" value="1"/>
</dbReference>
<comment type="similarity">
    <text evidence="2">Belongs to the helicase family. RAD25/XPB subfamily.</text>
</comment>
<dbReference type="PRINTS" id="PR00851">
    <property type="entry name" value="XRODRMPGMNTB"/>
</dbReference>
<evidence type="ECO:0000256" key="13">
    <source>
        <dbReference type="ARBA" id="ARBA00034808"/>
    </source>
</evidence>
<evidence type="ECO:0000259" key="16">
    <source>
        <dbReference type="PROSITE" id="PS51192"/>
    </source>
</evidence>
<gene>
    <name evidence="18" type="ORF">ENUP19_0328G0004</name>
</gene>
<accession>A0ABQ0DWJ5</accession>
<keyword evidence="6" id="KW-0347">Helicase</keyword>
<comment type="catalytic activity">
    <reaction evidence="12">
        <text>Couples ATP hydrolysis with the unwinding of duplex DNA by translocating in the 3'-5' direction.</text>
        <dbReference type="EC" id="5.6.2.4"/>
    </reaction>
</comment>
<evidence type="ECO:0000256" key="11">
    <source>
        <dbReference type="ARBA" id="ARBA00023242"/>
    </source>
</evidence>
<sequence>MHKKRDTSDDSSDDSLEDMKESTDYDMRLKPNHSELPMWVSSNLRIVVETSNDMFKEVSDYLSRVAQVKSRMEHMHEYQLTPTSIMTAFSFGSTPEAMISTLEKYSKNYLPDNVKSQIRQAGEKKQNFRLVLINGKYYLQAESQEQMKKVMEENFKQFYEGSAREVKESDELYRELDLDHHVFIIEVKQTSVFKLKKKCKKKKVRVYEEYHFLRDKQKELPIQLRKDCLRPHQERALQQIFDNEMARSGIVVLPCGAGKTLTAIAACSKIKRSTIVLTHTTQSVFQWKEEFLKWSTIKPDAIKLCVSSKKEQLGDDACVLITSYSMLSHTGEREYAGQRIIDDLLKREWGFIIFDEVHGSTTDNIEKFVCKIKAQCKLGLTATLIREDDRIRDLEFMIGPMLYEASWQELAKQGYIANAKCFEVICPMTKTYYSAYVEADDSKLKQCLAQLNPNKIDACKYLLEQHKAHGDKIIIFCNELKPAGFYKEKLKLQKCYMDGNTSEEHRRNLLDQFRRDEISVIFCSKIGDVGLDLPDASVAIQLSSSSGSRRQEAQRLGRILRAKDGTNSAYFYTLTSKDTREMYFSQRRQRVMRQNGYTFKVIDSAVIKPLRKEDPAKEGKDINYVTEMLKKKDEKGVKEIVKKTKKKTFPN</sequence>
<dbReference type="CDD" id="cd18789">
    <property type="entry name" value="SF2_C_XPB"/>
    <property type="match status" value="1"/>
</dbReference>
<evidence type="ECO:0000256" key="9">
    <source>
        <dbReference type="ARBA" id="ARBA00023204"/>
    </source>
</evidence>
<feature type="region of interest" description="Disordered" evidence="15">
    <location>
        <begin position="1"/>
        <end position="24"/>
    </location>
</feature>
<comment type="catalytic activity">
    <reaction evidence="14">
        <text>ATP + H2O = ADP + phosphate + H(+)</text>
        <dbReference type="Rhea" id="RHEA:13065"/>
        <dbReference type="ChEBI" id="CHEBI:15377"/>
        <dbReference type="ChEBI" id="CHEBI:15378"/>
        <dbReference type="ChEBI" id="CHEBI:30616"/>
        <dbReference type="ChEBI" id="CHEBI:43474"/>
        <dbReference type="ChEBI" id="CHEBI:456216"/>
        <dbReference type="EC" id="5.6.2.4"/>
    </reaction>
</comment>
<keyword evidence="8" id="KW-0238">DNA-binding</keyword>
<dbReference type="SMART" id="SM00490">
    <property type="entry name" value="HELICc"/>
    <property type="match status" value="1"/>
</dbReference>
<proteinExistence type="inferred from homology"/>
<dbReference type="PROSITE" id="PS51194">
    <property type="entry name" value="HELICASE_CTER"/>
    <property type="match status" value="1"/>
</dbReference>
<organism evidence="18 19">
    <name type="scientific">Entamoeba nuttalli</name>
    <dbReference type="NCBI Taxonomy" id="412467"/>
    <lineage>
        <taxon>Eukaryota</taxon>
        <taxon>Amoebozoa</taxon>
        <taxon>Evosea</taxon>
        <taxon>Archamoebae</taxon>
        <taxon>Mastigamoebida</taxon>
        <taxon>Entamoebidae</taxon>
        <taxon>Entamoeba</taxon>
    </lineage>
</organism>
<keyword evidence="9" id="KW-0234">DNA repair</keyword>
<dbReference type="InterPro" id="IPR006935">
    <property type="entry name" value="Helicase/UvrB_N"/>
</dbReference>
<dbReference type="PANTHER" id="PTHR11274">
    <property type="entry name" value="RAD25/XP-B DNA REPAIR HELICASE"/>
    <property type="match status" value="1"/>
</dbReference>
<evidence type="ECO:0000259" key="17">
    <source>
        <dbReference type="PROSITE" id="PS51194"/>
    </source>
</evidence>
<evidence type="ECO:0000256" key="3">
    <source>
        <dbReference type="ARBA" id="ARBA00022741"/>
    </source>
</evidence>
<evidence type="ECO:0000256" key="4">
    <source>
        <dbReference type="ARBA" id="ARBA00022763"/>
    </source>
</evidence>
<feature type="domain" description="Helicase C-terminal" evidence="17">
    <location>
        <begin position="454"/>
        <end position="607"/>
    </location>
</feature>
<evidence type="ECO:0000256" key="6">
    <source>
        <dbReference type="ARBA" id="ARBA00022806"/>
    </source>
</evidence>
<dbReference type="Pfam" id="PF13625">
    <property type="entry name" value="Helicase_C_3"/>
    <property type="match status" value="1"/>
</dbReference>
<dbReference type="Pfam" id="PF04851">
    <property type="entry name" value="ResIII"/>
    <property type="match status" value="1"/>
</dbReference>
<dbReference type="Gene3D" id="3.40.50.300">
    <property type="entry name" value="P-loop containing nucleotide triphosphate hydrolases"/>
    <property type="match status" value="2"/>
</dbReference>
<dbReference type="EMBL" id="BAAFRS010000328">
    <property type="protein sequence ID" value="GAB1227219.1"/>
    <property type="molecule type" value="Genomic_DNA"/>
</dbReference>
<evidence type="ECO:0000256" key="14">
    <source>
        <dbReference type="ARBA" id="ARBA00048988"/>
    </source>
</evidence>
<comment type="caution">
    <text evidence="18">The sequence shown here is derived from an EMBL/GenBank/DDBJ whole genome shotgun (WGS) entry which is preliminary data.</text>
</comment>
<dbReference type="InterPro" id="IPR032438">
    <property type="entry name" value="ERCC3_RAD25_C"/>
</dbReference>
<evidence type="ECO:0000256" key="7">
    <source>
        <dbReference type="ARBA" id="ARBA00022840"/>
    </source>
</evidence>
<evidence type="ECO:0000256" key="2">
    <source>
        <dbReference type="ARBA" id="ARBA00006637"/>
    </source>
</evidence>